<dbReference type="PANTHER" id="PTHR28064">
    <property type="entry name" value="INNER KINETOCHORE SUBUNIT NKP2"/>
    <property type="match status" value="1"/>
</dbReference>
<evidence type="ECO:0008006" key="4">
    <source>
        <dbReference type="Google" id="ProtNLM"/>
    </source>
</evidence>
<keyword evidence="1" id="KW-0175">Coiled coil</keyword>
<name>A0A8H4LX60_9HYPO</name>
<feature type="coiled-coil region" evidence="1">
    <location>
        <begin position="129"/>
        <end position="156"/>
    </location>
</feature>
<evidence type="ECO:0000313" key="2">
    <source>
        <dbReference type="EMBL" id="KAF4507195.1"/>
    </source>
</evidence>
<evidence type="ECO:0000313" key="3">
    <source>
        <dbReference type="Proteomes" id="UP000557566"/>
    </source>
</evidence>
<dbReference type="AlphaFoldDB" id="A0A8H4LX60"/>
<dbReference type="GO" id="GO:0031511">
    <property type="term" value="C:Mis6-Sim4 complex"/>
    <property type="evidence" value="ECO:0007669"/>
    <property type="project" value="TreeGrafter"/>
</dbReference>
<accession>A0A8H4LX60</accession>
<dbReference type="InterPro" id="IPR018565">
    <property type="entry name" value="Nkp2/Cnl2"/>
</dbReference>
<proteinExistence type="predicted"/>
<organism evidence="2 3">
    <name type="scientific">Ophiocordyceps sinensis</name>
    <dbReference type="NCBI Taxonomy" id="72228"/>
    <lineage>
        <taxon>Eukaryota</taxon>
        <taxon>Fungi</taxon>
        <taxon>Dikarya</taxon>
        <taxon>Ascomycota</taxon>
        <taxon>Pezizomycotina</taxon>
        <taxon>Sordariomycetes</taxon>
        <taxon>Hypocreomycetidae</taxon>
        <taxon>Hypocreales</taxon>
        <taxon>Ophiocordycipitaceae</taxon>
        <taxon>Ophiocordyceps</taxon>
    </lineage>
</organism>
<dbReference type="PANTHER" id="PTHR28064:SF1">
    <property type="entry name" value="INNER KINETOCHORE SUBUNIT NKP2"/>
    <property type="match status" value="1"/>
</dbReference>
<dbReference type="GO" id="GO:0007059">
    <property type="term" value="P:chromosome segregation"/>
    <property type="evidence" value="ECO:0007669"/>
    <property type="project" value="TreeGrafter"/>
</dbReference>
<dbReference type="OrthoDB" id="2311687at2759"/>
<dbReference type="Proteomes" id="UP000557566">
    <property type="component" value="Unassembled WGS sequence"/>
</dbReference>
<protein>
    <recommendedName>
        <fullName evidence="4">Kinetochore subunit NKP2</fullName>
    </recommendedName>
</protein>
<reference evidence="2 3" key="1">
    <citation type="journal article" date="2020" name="Genome Biol. Evol.">
        <title>A new high-quality draft genome assembly of the Chinese cordyceps Ophiocordyceps sinensis.</title>
        <authorList>
            <person name="Shu R."/>
            <person name="Zhang J."/>
            <person name="Meng Q."/>
            <person name="Zhang H."/>
            <person name="Zhou G."/>
            <person name="Li M."/>
            <person name="Wu P."/>
            <person name="Zhao Y."/>
            <person name="Chen C."/>
            <person name="Qin Q."/>
        </authorList>
    </citation>
    <scope>NUCLEOTIDE SEQUENCE [LARGE SCALE GENOMIC DNA]</scope>
    <source>
        <strain evidence="2 3">IOZ07</strain>
    </source>
</reference>
<comment type="caution">
    <text evidence="2">The sequence shown here is derived from an EMBL/GenBank/DDBJ whole genome shotgun (WGS) entry which is preliminary data.</text>
</comment>
<gene>
    <name evidence="2" type="ORF">G6O67_005858</name>
</gene>
<dbReference type="EMBL" id="JAAVMX010000006">
    <property type="protein sequence ID" value="KAF4507195.1"/>
    <property type="molecule type" value="Genomic_DNA"/>
</dbReference>
<dbReference type="Pfam" id="PF09447">
    <property type="entry name" value="Cnl2_NKP2"/>
    <property type="match status" value="1"/>
</dbReference>
<sequence>MAPSEADILTHYLVQPAPLTAMTTFEQFQALFPRQLRGGGTASRHLLRSLFRDLQAQRNERVVDAVADNVAAEARRGAAMRREVLRQLRRDRDAGDARGDADGEMEMERALFGDVGGARGARHTVRSVVPELDGAAEALEAEIRQLREEEAALMASVRQTVGGLSDLRYGKLANGKLRGEVLDGLDSLQRACHDKV</sequence>
<evidence type="ECO:0000256" key="1">
    <source>
        <dbReference type="SAM" id="Coils"/>
    </source>
</evidence>
<keyword evidence="3" id="KW-1185">Reference proteome</keyword>